<organism evidence="5 6">
    <name type="scientific">Azospirillum oryzae</name>
    <dbReference type="NCBI Taxonomy" id="286727"/>
    <lineage>
        <taxon>Bacteria</taxon>
        <taxon>Pseudomonadati</taxon>
        <taxon>Pseudomonadota</taxon>
        <taxon>Alphaproteobacteria</taxon>
        <taxon>Rhodospirillales</taxon>
        <taxon>Azospirillaceae</taxon>
        <taxon>Azospirillum</taxon>
    </lineage>
</organism>
<dbReference type="Proteomes" id="UP000192936">
    <property type="component" value="Unassembled WGS sequence"/>
</dbReference>
<reference evidence="5 6" key="1">
    <citation type="submission" date="2017-04" db="EMBL/GenBank/DDBJ databases">
        <authorList>
            <person name="Afonso C.L."/>
            <person name="Miller P.J."/>
            <person name="Scott M.A."/>
            <person name="Spackman E."/>
            <person name="Goraichik I."/>
            <person name="Dimitrov K.M."/>
            <person name="Suarez D.L."/>
            <person name="Swayne D.E."/>
        </authorList>
    </citation>
    <scope>NUCLEOTIDE SEQUENCE [LARGE SCALE GENOMIC DNA]</scope>
    <source>
        <strain evidence="5 6">A2P</strain>
    </source>
</reference>
<name>A0A1X7HPA6_9PROT</name>
<dbReference type="PROSITE" id="PS51387">
    <property type="entry name" value="FAD_PCMH"/>
    <property type="match status" value="1"/>
</dbReference>
<evidence type="ECO:0000256" key="3">
    <source>
        <dbReference type="ARBA" id="ARBA00023002"/>
    </source>
</evidence>
<sequence>MKPASFDYLRPATVADALAALAAGGDDARVIAGGQSLMPMLNMRLVQPRLLIDLGRLEELRTLRAEDGWLTVGAAVTQAEVLARPTLAREVPLLAAALPWVGHFQTRNRGTLCGSVAHADPSAETPLCLVATGGEVVLRNLRRRRTVPAADFFLGPLTTVKAADEIVECVRFPLARPGSGHAFREQSMRHGDFAITACAATVDERSANLGVGGMADRPTLRSWPLVDGGLPPDLDDALNAFAWDLGGDDDQHATARYRRDLVRRIGRTVLEEALSCRR</sequence>
<protein>
    <submittedName>
        <fullName evidence="5">2-furoyl-CoA dehydrogenase FAD binding subunit</fullName>
    </submittedName>
</protein>
<dbReference type="AlphaFoldDB" id="A0A1X7HPA6"/>
<dbReference type="Gene3D" id="3.30.43.10">
    <property type="entry name" value="Uridine Diphospho-n-acetylenolpyruvylglucosamine Reductase, domain 2"/>
    <property type="match status" value="1"/>
</dbReference>
<dbReference type="RefSeq" id="WP_085091556.1">
    <property type="nucleotide sequence ID" value="NZ_FXAK01000009.1"/>
</dbReference>
<dbReference type="InterPro" id="IPR016169">
    <property type="entry name" value="FAD-bd_PCMH_sub2"/>
</dbReference>
<dbReference type="SUPFAM" id="SSF56176">
    <property type="entry name" value="FAD-binding/transporter-associated domain-like"/>
    <property type="match status" value="1"/>
</dbReference>
<dbReference type="SMART" id="SM01092">
    <property type="entry name" value="CO_deh_flav_C"/>
    <property type="match status" value="1"/>
</dbReference>
<dbReference type="InterPro" id="IPR016166">
    <property type="entry name" value="FAD-bd_PCMH"/>
</dbReference>
<dbReference type="PANTHER" id="PTHR42659">
    <property type="entry name" value="XANTHINE DEHYDROGENASE SUBUNIT C-RELATED"/>
    <property type="match status" value="1"/>
</dbReference>
<dbReference type="PANTHER" id="PTHR42659:SF2">
    <property type="entry name" value="XANTHINE DEHYDROGENASE SUBUNIT C-RELATED"/>
    <property type="match status" value="1"/>
</dbReference>
<keyword evidence="2" id="KW-0274">FAD</keyword>
<dbReference type="GO" id="GO:0071949">
    <property type="term" value="F:FAD binding"/>
    <property type="evidence" value="ECO:0007669"/>
    <property type="project" value="InterPro"/>
</dbReference>
<evidence type="ECO:0000313" key="5">
    <source>
        <dbReference type="EMBL" id="SMF89499.1"/>
    </source>
</evidence>
<dbReference type="InterPro" id="IPR016167">
    <property type="entry name" value="FAD-bd_PCMH_sub1"/>
</dbReference>
<dbReference type="STRING" id="286727.SAMN02982917_6756"/>
<dbReference type="GO" id="GO:0016491">
    <property type="term" value="F:oxidoreductase activity"/>
    <property type="evidence" value="ECO:0007669"/>
    <property type="project" value="UniProtKB-KW"/>
</dbReference>
<evidence type="ECO:0000256" key="1">
    <source>
        <dbReference type="ARBA" id="ARBA00022630"/>
    </source>
</evidence>
<evidence type="ECO:0000259" key="4">
    <source>
        <dbReference type="PROSITE" id="PS51387"/>
    </source>
</evidence>
<dbReference type="InterPro" id="IPR036683">
    <property type="entry name" value="CO_DH_flav_C_dom_sf"/>
</dbReference>
<dbReference type="InterPro" id="IPR036318">
    <property type="entry name" value="FAD-bd_PCMH-like_sf"/>
</dbReference>
<dbReference type="EMBL" id="FXAK01000009">
    <property type="protein sequence ID" value="SMF89499.1"/>
    <property type="molecule type" value="Genomic_DNA"/>
</dbReference>
<dbReference type="InterPro" id="IPR051312">
    <property type="entry name" value="Diverse_Substr_Oxidored"/>
</dbReference>
<dbReference type="Pfam" id="PF00941">
    <property type="entry name" value="FAD_binding_5"/>
    <property type="match status" value="1"/>
</dbReference>
<keyword evidence="3" id="KW-0560">Oxidoreductase</keyword>
<accession>A0A1X7HPA6</accession>
<feature type="domain" description="FAD-binding PCMH-type" evidence="4">
    <location>
        <begin position="1"/>
        <end position="177"/>
    </location>
</feature>
<dbReference type="OrthoDB" id="9793944at2"/>
<dbReference type="InterPro" id="IPR002346">
    <property type="entry name" value="Mopterin_DH_FAD-bd"/>
</dbReference>
<dbReference type="SUPFAM" id="SSF55447">
    <property type="entry name" value="CO dehydrogenase flavoprotein C-terminal domain-like"/>
    <property type="match status" value="1"/>
</dbReference>
<proteinExistence type="predicted"/>
<dbReference type="Gene3D" id="3.30.390.50">
    <property type="entry name" value="CO dehydrogenase flavoprotein, C-terminal domain"/>
    <property type="match status" value="1"/>
</dbReference>
<gene>
    <name evidence="5" type="ORF">SAMN02982917_6756</name>
</gene>
<evidence type="ECO:0000313" key="6">
    <source>
        <dbReference type="Proteomes" id="UP000192936"/>
    </source>
</evidence>
<dbReference type="InterPro" id="IPR005107">
    <property type="entry name" value="CO_DH_flav_C"/>
</dbReference>
<keyword evidence="1" id="KW-0285">Flavoprotein</keyword>
<evidence type="ECO:0000256" key="2">
    <source>
        <dbReference type="ARBA" id="ARBA00022827"/>
    </source>
</evidence>
<dbReference type="Gene3D" id="3.30.465.10">
    <property type="match status" value="1"/>
</dbReference>